<keyword evidence="1" id="KW-0614">Plasmid</keyword>
<dbReference type="EMBL" id="CP031166">
    <property type="protein sequence ID" value="AXV10195.1"/>
    <property type="molecule type" value="Genomic_DNA"/>
</dbReference>
<dbReference type="Proteomes" id="UP000264006">
    <property type="component" value="Plasmid pEDY32-46I"/>
</dbReference>
<evidence type="ECO:0000313" key="2">
    <source>
        <dbReference type="Proteomes" id="UP000264006"/>
    </source>
</evidence>
<keyword evidence="2" id="KW-1185">Reference proteome</keyword>
<name>A0A346Y6U8_9ACTN</name>
<organism evidence="1 2">
    <name type="scientific">Euzebya pacifica</name>
    <dbReference type="NCBI Taxonomy" id="1608957"/>
    <lineage>
        <taxon>Bacteria</taxon>
        <taxon>Bacillati</taxon>
        <taxon>Actinomycetota</taxon>
        <taxon>Nitriliruptoria</taxon>
        <taxon>Euzebyales</taxon>
    </lineage>
</organism>
<gene>
    <name evidence="1" type="ORF">DVS28_b0455</name>
</gene>
<proteinExistence type="predicted"/>
<evidence type="ECO:0000313" key="1">
    <source>
        <dbReference type="EMBL" id="AXV10195.1"/>
    </source>
</evidence>
<dbReference type="AlphaFoldDB" id="A0A346Y6U8"/>
<geneLocation type="plasmid" evidence="2">
    <name>pedy32-46i</name>
</geneLocation>
<accession>A0A346Y6U8</accession>
<sequence>MEANLRGSGVAVRIAGRIKGVRTEMPNAFDLVLRTDNGKVLFLSSEDFSILHRLHSSGQLEMFPTGVGRDHDDVDEVAERVIDLIRREPVLAPA</sequence>
<reference evidence="1 2" key="1">
    <citation type="submission" date="2018-09" db="EMBL/GenBank/DDBJ databases">
        <title>Complete genome sequence of Euzebya sp. DY32-46 isolated from seawater of Pacific Ocean.</title>
        <authorList>
            <person name="Xu L."/>
            <person name="Wu Y.-H."/>
            <person name="Xu X.-W."/>
        </authorList>
    </citation>
    <scope>NUCLEOTIDE SEQUENCE [LARGE SCALE GENOMIC DNA]</scope>
    <source>
        <strain evidence="1 2">DY32-46</strain>
        <plasmid evidence="2">pedy32-46i</plasmid>
    </source>
</reference>
<protein>
    <submittedName>
        <fullName evidence="1">Uncharacterized protein</fullName>
    </submittedName>
</protein>
<dbReference type="KEGG" id="euz:DVS28_b0455"/>